<gene>
    <name evidence="1" type="ORF">IV203_015746</name>
</gene>
<protein>
    <submittedName>
        <fullName evidence="1">Uncharacterized protein</fullName>
    </submittedName>
</protein>
<proteinExistence type="predicted"/>
<accession>A0A9K3PTK2</accession>
<comment type="caution">
    <text evidence="1">The sequence shown here is derived from an EMBL/GenBank/DDBJ whole genome shotgun (WGS) entry which is preliminary data.</text>
</comment>
<reference evidence="1" key="1">
    <citation type="journal article" date="2021" name="Sci. Rep.">
        <title>Diploid genomic architecture of Nitzschia inconspicua, an elite biomass production diatom.</title>
        <authorList>
            <person name="Oliver A."/>
            <person name="Podell S."/>
            <person name="Pinowska A."/>
            <person name="Traller J.C."/>
            <person name="Smith S.R."/>
            <person name="McClure R."/>
            <person name="Beliaev A."/>
            <person name="Bohutskyi P."/>
            <person name="Hill E.A."/>
            <person name="Rabines A."/>
            <person name="Zheng H."/>
            <person name="Allen L.Z."/>
            <person name="Kuo A."/>
            <person name="Grigoriev I.V."/>
            <person name="Allen A.E."/>
            <person name="Hazlebeck D."/>
            <person name="Allen E.E."/>
        </authorList>
    </citation>
    <scope>NUCLEOTIDE SEQUENCE</scope>
    <source>
        <strain evidence="1">Hildebrandi</strain>
    </source>
</reference>
<evidence type="ECO:0000313" key="2">
    <source>
        <dbReference type="Proteomes" id="UP000693970"/>
    </source>
</evidence>
<dbReference type="EMBL" id="JAGRRH010000014">
    <property type="protein sequence ID" value="KAG7359157.1"/>
    <property type="molecule type" value="Genomic_DNA"/>
</dbReference>
<organism evidence="1 2">
    <name type="scientific">Nitzschia inconspicua</name>
    <dbReference type="NCBI Taxonomy" id="303405"/>
    <lineage>
        <taxon>Eukaryota</taxon>
        <taxon>Sar</taxon>
        <taxon>Stramenopiles</taxon>
        <taxon>Ochrophyta</taxon>
        <taxon>Bacillariophyta</taxon>
        <taxon>Bacillariophyceae</taxon>
        <taxon>Bacillariophycidae</taxon>
        <taxon>Bacillariales</taxon>
        <taxon>Bacillariaceae</taxon>
        <taxon>Nitzschia</taxon>
    </lineage>
</organism>
<keyword evidence="2" id="KW-1185">Reference proteome</keyword>
<reference evidence="1" key="2">
    <citation type="submission" date="2021-04" db="EMBL/GenBank/DDBJ databases">
        <authorList>
            <person name="Podell S."/>
        </authorList>
    </citation>
    <scope>NUCLEOTIDE SEQUENCE</scope>
    <source>
        <strain evidence="1">Hildebrandi</strain>
    </source>
</reference>
<sequence length="428" mass="48196">MSASLVSSASSAQRSVLLRMNPIAAQRAKKEIEKRRADIKTYTVPIIFDGDADHKAFLRSHHKKYSNSRKTSLYRLQQMKKYPSTVGKFYHNLVEHSGRVTSEQFWMRYDYRCCDFARVLKEVQLVNLECKKELLKNKKKGKRSSKELPFVKGVARSTNSKLSWMNCGNSAYSKKSQEPLPPSGIEAAATEDTADEECNVDDGVNHDVVNHVEKFKQSLHLFDVRDASPVENTKGCDERGLLTQESNLDSILRRGSNKEMGLLQRIQVPAILLGVWLLTVIVASMVQLPTLWLGVSVGNKVCSPIRPGTVLDAQELSQKYGMGRSLVFAAPWWAPSKIKNKAFDYLCATNVRKKTQIKCDIGAKKFFRREDAPVLSVAVDEIGGDENLNNFVRVRSIRSLSTNPAGTKLKLKNINGREKEYDSPWVVL</sequence>
<dbReference type="AlphaFoldDB" id="A0A9K3PTK2"/>
<evidence type="ECO:0000313" key="1">
    <source>
        <dbReference type="EMBL" id="KAG7359157.1"/>
    </source>
</evidence>
<name>A0A9K3PTK2_9STRA</name>
<dbReference type="Proteomes" id="UP000693970">
    <property type="component" value="Unassembled WGS sequence"/>
</dbReference>